<evidence type="ECO:0000313" key="1">
    <source>
        <dbReference type="EMBL" id="KAL2749050.1"/>
    </source>
</evidence>
<proteinExistence type="predicted"/>
<reference evidence="1 2" key="1">
    <citation type="journal article" date="2024" name="Ann. Entomol. Soc. Am.">
        <title>Genomic analyses of the southern and eastern yellowjacket wasps (Hymenoptera: Vespidae) reveal evolutionary signatures of social life.</title>
        <authorList>
            <person name="Catto M.A."/>
            <person name="Caine P.B."/>
            <person name="Orr S.E."/>
            <person name="Hunt B.G."/>
            <person name="Goodisman M.A.D."/>
        </authorList>
    </citation>
    <scope>NUCLEOTIDE SEQUENCE [LARGE SCALE GENOMIC DNA]</scope>
    <source>
        <strain evidence="1">232</strain>
        <tissue evidence="1">Head and thorax</tissue>
    </source>
</reference>
<accession>A0ABD2CWM9</accession>
<gene>
    <name evidence="1" type="ORF">V1477_002660</name>
</gene>
<dbReference type="AlphaFoldDB" id="A0ABD2CWM9"/>
<feature type="non-terminal residue" evidence="1">
    <location>
        <position position="206"/>
    </location>
</feature>
<evidence type="ECO:0000313" key="2">
    <source>
        <dbReference type="Proteomes" id="UP001607303"/>
    </source>
</evidence>
<keyword evidence="2" id="KW-1185">Reference proteome</keyword>
<protein>
    <submittedName>
        <fullName evidence="1">Uncharacterized protein</fullName>
    </submittedName>
</protein>
<comment type="caution">
    <text evidence="1">The sequence shown here is derived from an EMBL/GenBank/DDBJ whole genome shotgun (WGS) entry which is preliminary data.</text>
</comment>
<sequence>MVMVDACGSAATETVASISSHVTRVSMYFAVGIGCLPLKESLKWNASNTANQDDIGDRHHGSNGNPRNYFPVAHCSACFLRRNDTKPLASILVDDKWNHRKESSQEDLTLRRVPMMPQAIVPVPSVLEKGSKRAREASDGTQKVQLRVHILYYRFPRAKSEWLVSTRSSWYCRPRASPKTLSDKLYDLIPLLSSFSITLMSSLKAE</sequence>
<name>A0ABD2CWM9_VESMC</name>
<organism evidence="1 2">
    <name type="scientific">Vespula maculifrons</name>
    <name type="common">Eastern yellow jacket</name>
    <name type="synonym">Wasp</name>
    <dbReference type="NCBI Taxonomy" id="7453"/>
    <lineage>
        <taxon>Eukaryota</taxon>
        <taxon>Metazoa</taxon>
        <taxon>Ecdysozoa</taxon>
        <taxon>Arthropoda</taxon>
        <taxon>Hexapoda</taxon>
        <taxon>Insecta</taxon>
        <taxon>Pterygota</taxon>
        <taxon>Neoptera</taxon>
        <taxon>Endopterygota</taxon>
        <taxon>Hymenoptera</taxon>
        <taxon>Apocrita</taxon>
        <taxon>Aculeata</taxon>
        <taxon>Vespoidea</taxon>
        <taxon>Vespidae</taxon>
        <taxon>Vespinae</taxon>
        <taxon>Vespula</taxon>
    </lineage>
</organism>
<dbReference type="Proteomes" id="UP001607303">
    <property type="component" value="Unassembled WGS sequence"/>
</dbReference>
<dbReference type="EMBL" id="JAYRBN010000028">
    <property type="protein sequence ID" value="KAL2749050.1"/>
    <property type="molecule type" value="Genomic_DNA"/>
</dbReference>